<keyword evidence="2" id="KW-1133">Transmembrane helix</keyword>
<proteinExistence type="predicted"/>
<keyword evidence="2" id="KW-0472">Membrane</keyword>
<protein>
    <submittedName>
        <fullName evidence="4">BQ5605_C027g10335 protein</fullName>
    </submittedName>
</protein>
<sequence length="1822" mass="194702">MDHPATLDTSKSAIWTTGSGMCLLLPPTGTHPTNARYQASLDAALSHFRSLLASSSSRSWKPLQLSHASTSASSTSTSLDSATSSGLNGSVAKGKGKAKELLNGIGSVELGNVRVHRRTAKGADVVRAITEVNVADGVDLSSFKAVLQTPEVRSSWDKMVEHAHTIELLDSQTRICKTDYRLGWPASPRDTITISKTFSDPTTLIDISTSLPRSTEEPAFLRPAPPYVRSHVHLLAWCIQIVQPTSPQPGATASLTSALSTSPTSTSTLLSLNPTGTAKLRISLFWQWSLKGAIFATHHQQVAQLLAGLGDFVREKGSQIPLVVSYGRGLELSSAIYDRGQETRTIEYSIVADDEDETSSGGEIGLDELARRKERRRLERAVEVSLPIGEGWDVRVTPTAVGEQVDTAWTSTVETGASEADRMTLRLSHAKLSKPEQLVRVTVAIQRLAGGKVIKVNGEAVTITTIEPRDPSHFVRALLDTTDVDAASSITGLSQTTASNVAESPNTSSVEVNKAPMSRRSLPAPPTAASEINSLLRRNYIYFTSLLQEPEAKWRHISDSRGVTVTQLNSIDPTLTIYRAEATFVGVGVWDVFSTICTPGARMHWDKTLEDAVLLDDVSELSSLWHLKTKAAWPVAPRDSVTIRTAYKSPSSVHIFSFSTDDNALFPSIPAVVAPTIRTQTDLHGWAIEALSPTTTQITLLDQSDPKGWSNKSWTPTQMLNAVAGVGEFSIKNGGPPVITRLLGAKATLSKYDHEKGSLKTEYRAAAISPSTLLMPGDDFATSTTAASTNLSGAPTSASTLMSTAPVSEAGPIECEIRCDINTWASSIDVVIDPPPAKVSCLSRHRLSSGGGLWITIEHDAAAVGDDRILVVVKKGTSGGSGVAREKGSVTINGAKTKVDVEMLPEDEVKLLAKRKRVKASPIPLDQYSTHGPRNWQHTRTLSQVGRNSPMPTPTELISDDPLAGAAASGGAVPASGNGPSPLSQNGVVPGGSSGSGTAQTEGDAAVPVPALQPRLDPPAVALEALSWLQTFHAEQGPELTDPAPGWAIVSERAGTFVRKKLIPRISDTFSVYRGDRILQGLTADEVASVVSAVGCRKSWDERVDSVSALASYGFGTSTATFTTKPTFPFKGRIFYVASVNSQVRVPSPSSALSTSKVLFCASASYVPDEQFDKSKINPSSLPSGQILVEGWILETLDPYSSSLLAIPSTRCTYVSCVDHAGSIPHAFNSVLNANIVRMVNAVEILAKTKGPLPRLWTPDVGLNIEGPLNDDGDQECVWKLGNADQQTTTVLIADHESSDGSFRSLFRVCPKSQKQVQMVSAVKNILTPSVPVGTILESKLPRSASLNFATPATPHKPPIHHELARKSSRSSLRSVATTATSAAGGVGVGAGTGTPSSRSKSPTTTLDAAYAATAHDLLVAELVVDLKQYPYGYSITCSSSLLGSDSVVDPISTRPIESTDARQVPLRATAHDAPLPSILSASLDSWKRANHLVRVLIPTTAITHPLHDPLLRDESTKAVRPEWYKKLMDRGALIDLRIVALPQDTSASAAAAAMQATVKGAASSLTTRVLFNEEKVPVASQKDSKALLARFEDEDLPSQAVKISRVPRKRSSKHAKDSGETSSTLPEELRRPIAVAVRLLTPKPASSTVDDLEYPDPKSPGVLTPAEDEGARSPAYADKSSASPVISRRATATGEMATGGSGPLLGILGAYPLSRLGSSMVTTAAATRDSVVSSEKNYSLSFVLVVAIISFLLGSLLRSLLTPADYIIYRPAEAEGQHVERALMQAFDTERRWREARRLIEIRLFPRLFNWDYIVAAVKRE</sequence>
<dbReference type="GO" id="GO:0005737">
    <property type="term" value="C:cytoplasm"/>
    <property type="evidence" value="ECO:0007669"/>
    <property type="project" value="UniProtKB-ARBA"/>
</dbReference>
<dbReference type="GO" id="GO:0008289">
    <property type="term" value="F:lipid binding"/>
    <property type="evidence" value="ECO:0007669"/>
    <property type="project" value="InterPro"/>
</dbReference>
<feature type="compositionally biased region" description="Low complexity" evidence="1">
    <location>
        <begin position="964"/>
        <end position="982"/>
    </location>
</feature>
<dbReference type="Proteomes" id="UP000249464">
    <property type="component" value="Unassembled WGS sequence"/>
</dbReference>
<feature type="compositionally biased region" description="Low complexity" evidence="1">
    <location>
        <begin position="71"/>
        <end position="85"/>
    </location>
</feature>
<dbReference type="PANTHER" id="PTHR19308">
    <property type="entry name" value="PHOSPHATIDYLCHOLINE TRANSFER PROTEIN"/>
    <property type="match status" value="1"/>
</dbReference>
<keyword evidence="2" id="KW-0812">Transmembrane</keyword>
<feature type="region of interest" description="Disordered" evidence="1">
    <location>
        <begin position="1603"/>
        <end position="1629"/>
    </location>
</feature>
<reference evidence="4 5" key="1">
    <citation type="submission" date="2016-11" db="EMBL/GenBank/DDBJ databases">
        <authorList>
            <person name="Jaros S."/>
            <person name="Januszkiewicz K."/>
            <person name="Wedrychowicz H."/>
        </authorList>
    </citation>
    <scope>NUCLEOTIDE SEQUENCE [LARGE SCALE GENOMIC DNA]</scope>
</reference>
<feature type="region of interest" description="Disordered" evidence="1">
    <location>
        <begin position="497"/>
        <end position="526"/>
    </location>
</feature>
<dbReference type="InterPro" id="IPR023393">
    <property type="entry name" value="START-like_dom_sf"/>
</dbReference>
<dbReference type="EMBL" id="FQNC01000089">
    <property type="protein sequence ID" value="SGZ28430.1"/>
    <property type="molecule type" value="Genomic_DNA"/>
</dbReference>
<evidence type="ECO:0000256" key="1">
    <source>
        <dbReference type="SAM" id="MobiDB-lite"/>
    </source>
</evidence>
<dbReference type="PROSITE" id="PS50848">
    <property type="entry name" value="START"/>
    <property type="match status" value="2"/>
</dbReference>
<feature type="region of interest" description="Disordered" evidence="1">
    <location>
        <begin position="71"/>
        <end position="93"/>
    </location>
</feature>
<dbReference type="Pfam" id="PF01852">
    <property type="entry name" value="START"/>
    <property type="match status" value="2"/>
</dbReference>
<dbReference type="SUPFAM" id="SSF55961">
    <property type="entry name" value="Bet v1-like"/>
    <property type="match status" value="3"/>
</dbReference>
<gene>
    <name evidence="4" type="primary">BQ5605_C027g10335</name>
    <name evidence="4" type="ORF">BQ5605_C027G10335</name>
</gene>
<feature type="transmembrane region" description="Helical" evidence="2">
    <location>
        <begin position="1739"/>
        <end position="1762"/>
    </location>
</feature>
<organism evidence="4 5">
    <name type="scientific">Microbotryum silenes-dioicae</name>
    <dbReference type="NCBI Taxonomy" id="796604"/>
    <lineage>
        <taxon>Eukaryota</taxon>
        <taxon>Fungi</taxon>
        <taxon>Dikarya</taxon>
        <taxon>Basidiomycota</taxon>
        <taxon>Pucciniomycotina</taxon>
        <taxon>Microbotryomycetes</taxon>
        <taxon>Microbotryales</taxon>
        <taxon>Microbotryaceae</taxon>
        <taxon>Microbotryum</taxon>
    </lineage>
</organism>
<feature type="compositionally biased region" description="Polar residues" evidence="1">
    <location>
        <begin position="927"/>
        <end position="947"/>
    </location>
</feature>
<dbReference type="PANTHER" id="PTHR19308:SF54">
    <property type="entry name" value="START DOMAIN-CONTAINING PROTEIN"/>
    <property type="match status" value="1"/>
</dbReference>
<dbReference type="STRING" id="796604.A0A2X0MRC9"/>
<feature type="region of interest" description="Disordered" evidence="1">
    <location>
        <begin position="923"/>
        <end position="1004"/>
    </location>
</feature>
<feature type="region of interest" description="Disordered" evidence="1">
    <location>
        <begin position="1368"/>
        <end position="1404"/>
    </location>
</feature>
<feature type="domain" description="START" evidence="3">
    <location>
        <begin position="52"/>
        <end position="240"/>
    </location>
</feature>
<feature type="compositionally biased region" description="Low complexity" evidence="1">
    <location>
        <begin position="1394"/>
        <end position="1404"/>
    </location>
</feature>
<feature type="compositionally biased region" description="Low complexity" evidence="1">
    <location>
        <begin position="1370"/>
        <end position="1384"/>
    </location>
</feature>
<dbReference type="CDD" id="cd00177">
    <property type="entry name" value="START"/>
    <property type="match status" value="1"/>
</dbReference>
<dbReference type="InterPro" id="IPR051213">
    <property type="entry name" value="START_lipid_transfer"/>
</dbReference>
<dbReference type="Gene3D" id="3.30.530.20">
    <property type="match status" value="3"/>
</dbReference>
<accession>A0A2X0MRC9</accession>
<feature type="compositionally biased region" description="Polar residues" evidence="1">
    <location>
        <begin position="497"/>
        <end position="511"/>
    </location>
</feature>
<evidence type="ECO:0000313" key="5">
    <source>
        <dbReference type="Proteomes" id="UP000249464"/>
    </source>
</evidence>
<keyword evidence="5" id="KW-1185">Reference proteome</keyword>
<feature type="domain" description="START" evidence="3">
    <location>
        <begin position="543"/>
        <end position="727"/>
    </location>
</feature>
<dbReference type="InterPro" id="IPR002913">
    <property type="entry name" value="START_lipid-bd_dom"/>
</dbReference>
<evidence type="ECO:0000259" key="3">
    <source>
        <dbReference type="PROSITE" id="PS50848"/>
    </source>
</evidence>
<name>A0A2X0MRC9_9BASI</name>
<evidence type="ECO:0000256" key="2">
    <source>
        <dbReference type="SAM" id="Phobius"/>
    </source>
</evidence>
<feature type="region of interest" description="Disordered" evidence="1">
    <location>
        <begin position="1647"/>
        <end position="1685"/>
    </location>
</feature>
<evidence type="ECO:0000313" key="4">
    <source>
        <dbReference type="EMBL" id="SGZ28430.1"/>
    </source>
</evidence>